<reference evidence="2" key="1">
    <citation type="submission" date="2018-06" db="EMBL/GenBank/DDBJ databases">
        <authorList>
            <person name="Zhirakovskaya E."/>
        </authorList>
    </citation>
    <scope>NUCLEOTIDE SEQUENCE</scope>
</reference>
<keyword evidence="1" id="KW-0812">Transmembrane</keyword>
<evidence type="ECO:0000313" key="2">
    <source>
        <dbReference type="EMBL" id="VAW60118.1"/>
    </source>
</evidence>
<feature type="transmembrane region" description="Helical" evidence="1">
    <location>
        <begin position="35"/>
        <end position="56"/>
    </location>
</feature>
<organism evidence="2">
    <name type="scientific">hydrothermal vent metagenome</name>
    <dbReference type="NCBI Taxonomy" id="652676"/>
    <lineage>
        <taxon>unclassified sequences</taxon>
        <taxon>metagenomes</taxon>
        <taxon>ecological metagenomes</taxon>
    </lineage>
</organism>
<accession>A0A3B0WVQ5</accession>
<gene>
    <name evidence="2" type="ORF">MNBD_GAMMA11-1017</name>
</gene>
<dbReference type="AlphaFoldDB" id="A0A3B0WVQ5"/>
<keyword evidence="1" id="KW-1133">Transmembrane helix</keyword>
<name>A0A3B0WVQ5_9ZZZZ</name>
<sequence length="84" mass="8720">MGNKGKAMGVAGARGKKMTGVATASLPTKAVVLPALAGAAPWAMGLIALLGTNLFAQYSNRGIINNNGDAMNHYLLKNKFFGRE</sequence>
<dbReference type="EMBL" id="UOFG01000109">
    <property type="protein sequence ID" value="VAW60118.1"/>
    <property type="molecule type" value="Genomic_DNA"/>
</dbReference>
<evidence type="ECO:0000256" key="1">
    <source>
        <dbReference type="SAM" id="Phobius"/>
    </source>
</evidence>
<proteinExistence type="predicted"/>
<protein>
    <submittedName>
        <fullName evidence="2">Uncharacterized protein</fullName>
    </submittedName>
</protein>
<keyword evidence="1" id="KW-0472">Membrane</keyword>